<dbReference type="PRINTS" id="PR00169">
    <property type="entry name" value="KCHANNEL"/>
</dbReference>
<keyword evidence="6 8" id="KW-0472">Membrane</keyword>
<reference evidence="12" key="1">
    <citation type="submission" date="2025-08" db="UniProtKB">
        <authorList>
            <consortium name="RefSeq"/>
        </authorList>
    </citation>
    <scope>IDENTIFICATION</scope>
    <source>
        <tissue evidence="12">Testes</tissue>
    </source>
</reference>
<dbReference type="PANTHER" id="PTHR11537">
    <property type="entry name" value="VOLTAGE-GATED POTASSIUM CHANNEL"/>
    <property type="match status" value="1"/>
</dbReference>
<feature type="transmembrane region" description="Helical" evidence="8">
    <location>
        <begin position="217"/>
        <end position="237"/>
    </location>
</feature>
<evidence type="ECO:0000256" key="3">
    <source>
        <dbReference type="ARBA" id="ARBA00022692"/>
    </source>
</evidence>
<keyword evidence="3 8" id="KW-0812">Transmembrane</keyword>
<gene>
    <name evidence="12" type="primary">LOC102804213</name>
</gene>
<comment type="subcellular location">
    <subcellularLocation>
        <location evidence="1">Membrane</location>
        <topology evidence="1">Multi-pass membrane protein</topology>
    </subcellularLocation>
</comment>
<evidence type="ECO:0000256" key="8">
    <source>
        <dbReference type="SAM" id="Phobius"/>
    </source>
</evidence>
<proteinExistence type="predicted"/>
<evidence type="ECO:0000256" key="2">
    <source>
        <dbReference type="ARBA" id="ARBA00022448"/>
    </source>
</evidence>
<accession>A0ABM0MGQ7</accession>
<keyword evidence="7" id="KW-0407">Ion channel</keyword>
<feature type="transmembrane region" description="Helical" evidence="8">
    <location>
        <begin position="152"/>
        <end position="172"/>
    </location>
</feature>
<dbReference type="Pfam" id="PF07885">
    <property type="entry name" value="Ion_trans_2"/>
    <property type="match status" value="1"/>
</dbReference>
<feature type="signal peptide" evidence="9">
    <location>
        <begin position="1"/>
        <end position="27"/>
    </location>
</feature>
<dbReference type="SUPFAM" id="SSF53850">
    <property type="entry name" value="Periplasmic binding protein-like II"/>
    <property type="match status" value="1"/>
</dbReference>
<dbReference type="InterPro" id="IPR028325">
    <property type="entry name" value="VG_K_chnl"/>
</dbReference>
<dbReference type="RefSeq" id="XP_006819198.1">
    <property type="nucleotide sequence ID" value="XM_006819135.1"/>
</dbReference>
<dbReference type="PANTHER" id="PTHR11537:SF252">
    <property type="entry name" value="POTASSIUM VOLTAGE-GATED CHANNEL PROTEIN SHAW"/>
    <property type="match status" value="1"/>
</dbReference>
<dbReference type="GeneID" id="102804213"/>
<keyword evidence="4 8" id="KW-1133">Transmembrane helix</keyword>
<feature type="transmembrane region" description="Helical" evidence="8">
    <location>
        <begin position="184"/>
        <end position="205"/>
    </location>
</feature>
<evidence type="ECO:0000256" key="7">
    <source>
        <dbReference type="ARBA" id="ARBA00023303"/>
    </source>
</evidence>
<evidence type="ECO:0000256" key="4">
    <source>
        <dbReference type="ARBA" id="ARBA00022989"/>
    </source>
</evidence>
<keyword evidence="9" id="KW-0732">Signal</keyword>
<dbReference type="Proteomes" id="UP000694865">
    <property type="component" value="Unplaced"/>
</dbReference>
<evidence type="ECO:0000256" key="5">
    <source>
        <dbReference type="ARBA" id="ARBA00023065"/>
    </source>
</evidence>
<keyword evidence="11" id="KW-1185">Reference proteome</keyword>
<evidence type="ECO:0000259" key="10">
    <source>
        <dbReference type="Pfam" id="PF07885"/>
    </source>
</evidence>
<sequence>MGNVFQVPSFRFAILCICAVSMQKTSGSSWDNLTVLDTVWRELPPYSYAADDGVVDGVLPTVLGEMMERCYQDVYSVDYTTQVGNGIDLEIKYNDGNVTMALPVAFPYLQPCKSNSTVFIPVIQSPGAVLVMAIDQSRQVGSDMVNIIFEGWPLLLIILISAGLAGTVMWLLDRLWNPLEFPRPFIRGFWEGFWWAFVTMTTVGYGDRSPRSIPARLFGIAWIIVGIAILSVFTAIVTTEMTEQTFAIEYHLEGMKLGALNGTEDHRLAVQSGAEVTVYNTLSELYTSVDNMSGYLLDQLIAAAEIDEIGKLGHGIAIFVENPVHYGILVTNIEDDKVQCFNNYVMNNRHRIFSELSKRVKPLRPYTLDVLIEEEPLFHTETIMLILYGLAGWAAVIVIGVIWEFTYYRPKHKRRKAAKKEIASTKTSKAVSWIVYMAKP</sequence>
<keyword evidence="5" id="KW-0406">Ion transport</keyword>
<dbReference type="Gene3D" id="1.10.287.70">
    <property type="match status" value="1"/>
</dbReference>
<evidence type="ECO:0000313" key="11">
    <source>
        <dbReference type="Proteomes" id="UP000694865"/>
    </source>
</evidence>
<name>A0ABM0MGQ7_SACKO</name>
<evidence type="ECO:0000256" key="6">
    <source>
        <dbReference type="ARBA" id="ARBA00023136"/>
    </source>
</evidence>
<feature type="transmembrane region" description="Helical" evidence="8">
    <location>
        <begin position="385"/>
        <end position="406"/>
    </location>
</feature>
<evidence type="ECO:0000256" key="9">
    <source>
        <dbReference type="SAM" id="SignalP"/>
    </source>
</evidence>
<feature type="domain" description="Potassium channel" evidence="10">
    <location>
        <begin position="164"/>
        <end position="242"/>
    </location>
</feature>
<evidence type="ECO:0000256" key="1">
    <source>
        <dbReference type="ARBA" id="ARBA00004141"/>
    </source>
</evidence>
<keyword evidence="2" id="KW-0813">Transport</keyword>
<feature type="chain" id="PRO_5047000682" evidence="9">
    <location>
        <begin position="28"/>
        <end position="440"/>
    </location>
</feature>
<dbReference type="SUPFAM" id="SSF81324">
    <property type="entry name" value="Voltage-gated potassium channels"/>
    <property type="match status" value="1"/>
</dbReference>
<dbReference type="InterPro" id="IPR013099">
    <property type="entry name" value="K_chnl_dom"/>
</dbReference>
<evidence type="ECO:0000313" key="12">
    <source>
        <dbReference type="RefSeq" id="XP_006819198.1"/>
    </source>
</evidence>
<organism evidence="11 12">
    <name type="scientific">Saccoglossus kowalevskii</name>
    <name type="common">Acorn worm</name>
    <dbReference type="NCBI Taxonomy" id="10224"/>
    <lineage>
        <taxon>Eukaryota</taxon>
        <taxon>Metazoa</taxon>
        <taxon>Hemichordata</taxon>
        <taxon>Enteropneusta</taxon>
        <taxon>Harrimaniidae</taxon>
        <taxon>Saccoglossus</taxon>
    </lineage>
</organism>
<protein>
    <submittedName>
        <fullName evidence="12">Uncharacterized protein LOC102804213</fullName>
    </submittedName>
</protein>